<proteinExistence type="predicted"/>
<evidence type="ECO:0000259" key="1">
    <source>
        <dbReference type="PROSITE" id="PS51272"/>
    </source>
</evidence>
<name>A0A316DSP0_9BACL</name>
<organism evidence="2 3">
    <name type="scientific">Tumebacillus permanentifrigoris</name>
    <dbReference type="NCBI Taxonomy" id="378543"/>
    <lineage>
        <taxon>Bacteria</taxon>
        <taxon>Bacillati</taxon>
        <taxon>Bacillota</taxon>
        <taxon>Bacilli</taxon>
        <taxon>Bacillales</taxon>
        <taxon>Alicyclobacillaceae</taxon>
        <taxon>Tumebacillus</taxon>
    </lineage>
</organism>
<dbReference type="Proteomes" id="UP000245634">
    <property type="component" value="Unassembled WGS sequence"/>
</dbReference>
<dbReference type="Pfam" id="PF00395">
    <property type="entry name" value="SLH"/>
    <property type="match status" value="3"/>
</dbReference>
<keyword evidence="3" id="KW-1185">Reference proteome</keyword>
<dbReference type="InterPro" id="IPR051465">
    <property type="entry name" value="Cell_Envelope_Struct_Comp"/>
</dbReference>
<feature type="domain" description="SLH" evidence="1">
    <location>
        <begin position="93"/>
        <end position="151"/>
    </location>
</feature>
<dbReference type="PANTHER" id="PTHR43308">
    <property type="entry name" value="OUTER MEMBRANE PROTEIN ALPHA-RELATED"/>
    <property type="match status" value="1"/>
</dbReference>
<dbReference type="PANTHER" id="PTHR43308:SF5">
    <property type="entry name" value="S-LAYER PROTEIN _ PEPTIDOGLYCAN ENDO-BETA-N-ACETYLGLUCOSAMINIDASE"/>
    <property type="match status" value="1"/>
</dbReference>
<evidence type="ECO:0000313" key="2">
    <source>
        <dbReference type="EMBL" id="PWK09036.1"/>
    </source>
</evidence>
<dbReference type="PROSITE" id="PS51272">
    <property type="entry name" value="SLH"/>
    <property type="match status" value="3"/>
</dbReference>
<protein>
    <submittedName>
        <fullName evidence="2">S-layer family protein</fullName>
    </submittedName>
</protein>
<feature type="non-terminal residue" evidence="2">
    <location>
        <position position="1073"/>
    </location>
</feature>
<dbReference type="InterPro" id="IPR001119">
    <property type="entry name" value="SLH_dom"/>
</dbReference>
<comment type="caution">
    <text evidence="2">The sequence shown here is derived from an EMBL/GenBank/DDBJ whole genome shotgun (WGS) entry which is preliminary data.</text>
</comment>
<feature type="domain" description="SLH" evidence="1">
    <location>
        <begin position="29"/>
        <end position="92"/>
    </location>
</feature>
<dbReference type="EMBL" id="QGGL01000014">
    <property type="protein sequence ID" value="PWK09036.1"/>
    <property type="molecule type" value="Genomic_DNA"/>
</dbReference>
<dbReference type="AlphaFoldDB" id="A0A316DSP0"/>
<gene>
    <name evidence="2" type="ORF">C7459_114103</name>
</gene>
<sequence length="1073" mass="112507">MKSIQRFLAVSLVLTTTFSPSYQLSASASTSVPSSDQASTWAQPAIRVVKGLQLMQGDPDGSFRPLEEMTRQEFATVLSRVLQLNTQEVKRSSYHDVSGADWGFKQIHAVRSAGLMLGDTTGNFHPNSLITREEMAVVLVRAAQVDPMGYGVRLKTADAAEVSDWARDSVQAAIELGLMRGDGTRFYPQDTAKREEVAVVALDLFRKTQETPTPIVEEIVGNTVQMNGHVYQITDSLKGLFKTANAAFLVGSKVKFEKVGDLITKVTYLESGKNGVSLDAGNSVIEGDVLIRGHEVHLDNLRVTKSIQFSGNGQQHVVVGNLSAQISELRNPQLQLELTQKTQFSGMRVFADSSLVTGGAVIPKIILEDGVQNLHFVGDLGTVVYNSKADMILTGNGNVEEVQLDGSGELTLTIDGRIKTATVDNAAATCVLNSKNTIVEKLVLNYGQSAGGVVDNFSQAKDQILVIIIKGSGSGGGSPGIPQVNKPPQSKANLLRTLTLGGPGVQLLPTDLATDMDGDLLSFAGVSNVSDASKAVVAVNPQGLLEVTPLMQGDLFVTVNVTDSRFTTPVTIQLKIQPQPDIIAPVVTGVVDNQTYTSAVVPNSSDTDIQTVSLTQNGTVVAGYTLGTPISQDGNYLLTVTDQAGNSTTVHFVVSIDMSLPVVAGVLDNQAYHTPVTPTSPETDIATVALTLDGLVVAGYELGTPITQDGSYVLTVTDLDGKSTVVHFSIDTVAPVVTGVVDSQTYTSVVTPSSVDSDIQSVQLTRDGTSVAGYALGTGITTDGEYVLTVTDRAGNSTVVHFSLNMNAPVVMGVLDAHTYSTAVTPTSSDTDIQTITLTQDGINVVGYSLGTAITQDGSYVLTVTDLAGHSTVLHFVIDSTIPVVTGLVDNQIYTTAVTPDSIDTDIQTVTLTKNGSVVAGYSLGTAISGDGSYVLTVTDQAGGSSVIHFTIDTAAPVVTGVLDNQTYGTSVTPVSGDSDLQTVTLTLDGTPVSGYTLGTTITADGTYELTVTDHAGNSSVFHFIIDKTSPVVSGVVDNHIYGTSVTPVSSDTDITTVTLTQDGTAVAGYTLG</sequence>
<feature type="domain" description="SLH" evidence="1">
    <location>
        <begin position="153"/>
        <end position="215"/>
    </location>
</feature>
<evidence type="ECO:0000313" key="3">
    <source>
        <dbReference type="Proteomes" id="UP000245634"/>
    </source>
</evidence>
<reference evidence="2 3" key="1">
    <citation type="submission" date="2018-05" db="EMBL/GenBank/DDBJ databases">
        <title>Genomic Encyclopedia of Type Strains, Phase IV (KMG-IV): sequencing the most valuable type-strain genomes for metagenomic binning, comparative biology and taxonomic classification.</title>
        <authorList>
            <person name="Goeker M."/>
        </authorList>
    </citation>
    <scope>NUCLEOTIDE SEQUENCE [LARGE SCALE GENOMIC DNA]</scope>
    <source>
        <strain evidence="2 3">DSM 18773</strain>
    </source>
</reference>
<accession>A0A316DSP0</accession>